<dbReference type="InterPro" id="IPR001240">
    <property type="entry name" value="PRAI_dom"/>
</dbReference>
<dbReference type="UniPathway" id="UPA00035">
    <property type="reaction ID" value="UER00042"/>
</dbReference>
<dbReference type="EMBL" id="CP012154">
    <property type="protein sequence ID" value="AKS42411.1"/>
    <property type="molecule type" value="Genomic_DNA"/>
</dbReference>
<dbReference type="FunFam" id="3.20.20.70:FF:000075">
    <property type="entry name" value="Tryptophan biosynthesis protein TRP1"/>
    <property type="match status" value="1"/>
</dbReference>
<keyword evidence="7 10" id="KW-0822">Tryptophan biosynthesis</keyword>
<dbReference type="HAMAP" id="MF_00135">
    <property type="entry name" value="PRAI"/>
    <property type="match status" value="1"/>
</dbReference>
<evidence type="ECO:0000256" key="7">
    <source>
        <dbReference type="ARBA" id="ARBA00022822"/>
    </source>
</evidence>
<dbReference type="Pfam" id="PF00697">
    <property type="entry name" value="PRAI"/>
    <property type="match status" value="1"/>
</dbReference>
<dbReference type="Proteomes" id="UP000066624">
    <property type="component" value="Chromosome"/>
</dbReference>
<dbReference type="PANTHER" id="PTHR42894:SF1">
    <property type="entry name" value="N-(5'-PHOSPHORIBOSYL)ANTHRANILATE ISOMERASE"/>
    <property type="match status" value="1"/>
</dbReference>
<keyword evidence="9 10" id="KW-0413">Isomerase</keyword>
<comment type="similarity">
    <text evidence="3 10">Belongs to the TrpF family.</text>
</comment>
<evidence type="ECO:0000256" key="9">
    <source>
        <dbReference type="ARBA" id="ARBA00023235"/>
    </source>
</evidence>
<keyword evidence="6 10" id="KW-0028">Amino-acid biosynthesis</keyword>
<dbReference type="InterPro" id="IPR044643">
    <property type="entry name" value="TrpF_fam"/>
</dbReference>
<dbReference type="GO" id="GO:0000162">
    <property type="term" value="P:L-tryptophan biosynthetic process"/>
    <property type="evidence" value="ECO:0007669"/>
    <property type="project" value="UniProtKB-UniRule"/>
</dbReference>
<proteinExistence type="inferred from homology"/>
<name>A0A0K0XXS2_9GAMM</name>
<dbReference type="STRING" id="1579979.WM2015_2046"/>
<dbReference type="EC" id="5.3.1.24" evidence="4 10"/>
<dbReference type="NCBIfam" id="NF002298">
    <property type="entry name" value="PRK01222.1-4"/>
    <property type="match status" value="1"/>
</dbReference>
<evidence type="ECO:0000256" key="10">
    <source>
        <dbReference type="HAMAP-Rule" id="MF_00135"/>
    </source>
</evidence>
<dbReference type="GO" id="GO:0004640">
    <property type="term" value="F:phosphoribosylanthranilate isomerase activity"/>
    <property type="evidence" value="ECO:0007669"/>
    <property type="project" value="UniProtKB-UniRule"/>
</dbReference>
<evidence type="ECO:0000313" key="12">
    <source>
        <dbReference type="Proteomes" id="UP000066624"/>
    </source>
</evidence>
<keyword evidence="8 10" id="KW-0057">Aromatic amino acid biosynthesis</keyword>
<accession>A0A0K0XXS2</accession>
<evidence type="ECO:0000256" key="8">
    <source>
        <dbReference type="ARBA" id="ARBA00023141"/>
    </source>
</evidence>
<dbReference type="InterPro" id="IPR013785">
    <property type="entry name" value="Aldolase_TIM"/>
</dbReference>
<dbReference type="KEGG" id="wma:WM2015_2046"/>
<evidence type="ECO:0000256" key="2">
    <source>
        <dbReference type="ARBA" id="ARBA00004664"/>
    </source>
</evidence>
<dbReference type="CDD" id="cd00405">
    <property type="entry name" value="PRAI"/>
    <property type="match status" value="1"/>
</dbReference>
<evidence type="ECO:0000313" key="11">
    <source>
        <dbReference type="EMBL" id="AKS42411.1"/>
    </source>
</evidence>
<keyword evidence="12" id="KW-1185">Reference proteome</keyword>
<reference evidence="11 12" key="1">
    <citation type="submission" date="2015-07" db="EMBL/GenBank/DDBJ databases">
        <authorList>
            <person name="Noorani M."/>
        </authorList>
    </citation>
    <scope>NUCLEOTIDE SEQUENCE [LARGE SCALE GENOMIC DNA]</scope>
    <source>
        <strain evidence="11 12">KCTC 42284</strain>
    </source>
</reference>
<comment type="catalytic activity">
    <reaction evidence="1 10">
        <text>N-(5-phospho-beta-D-ribosyl)anthranilate = 1-(2-carboxyphenylamino)-1-deoxy-D-ribulose 5-phosphate</text>
        <dbReference type="Rhea" id="RHEA:21540"/>
        <dbReference type="ChEBI" id="CHEBI:18277"/>
        <dbReference type="ChEBI" id="CHEBI:58613"/>
        <dbReference type="EC" id="5.3.1.24"/>
    </reaction>
</comment>
<dbReference type="AlphaFoldDB" id="A0A0K0XXS2"/>
<dbReference type="OrthoDB" id="9796196at2"/>
<comment type="pathway">
    <text evidence="2 10">Amino-acid biosynthesis; L-tryptophan biosynthesis; L-tryptophan from chorismate: step 3/5.</text>
</comment>
<dbReference type="SUPFAM" id="SSF51366">
    <property type="entry name" value="Ribulose-phoshate binding barrel"/>
    <property type="match status" value="1"/>
</dbReference>
<dbReference type="PATRIC" id="fig|1579979.3.peg.2091"/>
<evidence type="ECO:0000256" key="5">
    <source>
        <dbReference type="ARBA" id="ARBA00022272"/>
    </source>
</evidence>
<dbReference type="Gene3D" id="3.20.20.70">
    <property type="entry name" value="Aldolase class I"/>
    <property type="match status" value="1"/>
</dbReference>
<evidence type="ECO:0000256" key="1">
    <source>
        <dbReference type="ARBA" id="ARBA00001164"/>
    </source>
</evidence>
<evidence type="ECO:0000256" key="6">
    <source>
        <dbReference type="ARBA" id="ARBA00022605"/>
    </source>
</evidence>
<dbReference type="PANTHER" id="PTHR42894">
    <property type="entry name" value="N-(5'-PHOSPHORIBOSYL)ANTHRANILATE ISOMERASE"/>
    <property type="match status" value="1"/>
</dbReference>
<organism evidence="11 12">
    <name type="scientific">Wenzhouxiangella marina</name>
    <dbReference type="NCBI Taxonomy" id="1579979"/>
    <lineage>
        <taxon>Bacteria</taxon>
        <taxon>Pseudomonadati</taxon>
        <taxon>Pseudomonadota</taxon>
        <taxon>Gammaproteobacteria</taxon>
        <taxon>Chromatiales</taxon>
        <taxon>Wenzhouxiangellaceae</taxon>
        <taxon>Wenzhouxiangella</taxon>
    </lineage>
</organism>
<dbReference type="RefSeq" id="WP_049725975.1">
    <property type="nucleotide sequence ID" value="NZ_CP012154.1"/>
</dbReference>
<sequence>MIRVKVCGLTRVEDALAASHAGAHAIGLVFVERSPRCVTIEQAREIARALPPFVVRVGLFMNASAEAVQGVIDQLPLEQLQFHGNESPDFCASFQRPWIKALAPGAEPAPDYRAWAGADALLLDAHAGSTMGGSGQRFDWSTIPDLPRPWILAGGLDPDNVAEACRRTRPEAVDVSSGVETRPGIKSDRLIRAFINAVNEVSQHG</sequence>
<dbReference type="InterPro" id="IPR011060">
    <property type="entry name" value="RibuloseP-bd_barrel"/>
</dbReference>
<evidence type="ECO:0000256" key="3">
    <source>
        <dbReference type="ARBA" id="ARBA00007571"/>
    </source>
</evidence>
<protein>
    <recommendedName>
        <fullName evidence="5 10">N-(5'-phosphoribosyl)anthranilate isomerase</fullName>
        <shortName evidence="10">PRAI</shortName>
        <ecNumber evidence="4 10">5.3.1.24</ecNumber>
    </recommendedName>
</protein>
<evidence type="ECO:0000256" key="4">
    <source>
        <dbReference type="ARBA" id="ARBA00012572"/>
    </source>
</evidence>
<gene>
    <name evidence="10" type="primary">trpF</name>
    <name evidence="11" type="ORF">WM2015_2046</name>
</gene>